<dbReference type="SUPFAM" id="SSF102735">
    <property type="entry name" value="Trigger factor ribosome-binding domain"/>
    <property type="match status" value="1"/>
</dbReference>
<evidence type="ECO:0000256" key="6">
    <source>
        <dbReference type="ARBA" id="ARBA00023186"/>
    </source>
</evidence>
<dbReference type="EC" id="5.2.1.8" evidence="3 9"/>
<evidence type="ECO:0000313" key="13">
    <source>
        <dbReference type="Proteomes" id="UP000027665"/>
    </source>
</evidence>
<evidence type="ECO:0000256" key="4">
    <source>
        <dbReference type="ARBA" id="ARBA00016902"/>
    </source>
</evidence>
<comment type="domain">
    <text evidence="9">Consists of 3 domains; the N-terminus binds the ribosome, the middle domain has PPIase activity, while the C-terminus has intrinsic chaperone activity on its own.</text>
</comment>
<evidence type="ECO:0000256" key="7">
    <source>
        <dbReference type="ARBA" id="ARBA00023235"/>
    </source>
</evidence>
<comment type="function">
    <text evidence="9">Involved in protein export. Acts as a chaperone by maintaining the newly synthesized protein in an open conformation. Functions as a peptidyl-prolyl cis-trans isomerase.</text>
</comment>
<comment type="catalytic activity">
    <reaction evidence="1 9">
        <text>[protein]-peptidylproline (omega=180) = [protein]-peptidylproline (omega=0)</text>
        <dbReference type="Rhea" id="RHEA:16237"/>
        <dbReference type="Rhea" id="RHEA-COMP:10747"/>
        <dbReference type="Rhea" id="RHEA-COMP:10748"/>
        <dbReference type="ChEBI" id="CHEBI:83833"/>
        <dbReference type="ChEBI" id="CHEBI:83834"/>
        <dbReference type="EC" id="5.2.1.8"/>
    </reaction>
</comment>
<dbReference type="eggNOG" id="COG0544">
    <property type="taxonomic scope" value="Bacteria"/>
</dbReference>
<dbReference type="Gene3D" id="3.30.70.1050">
    <property type="entry name" value="Trigger factor ribosome-binding domain"/>
    <property type="match status" value="1"/>
</dbReference>
<dbReference type="InterPro" id="IPR027304">
    <property type="entry name" value="Trigger_fact/SurA_dom_sf"/>
</dbReference>
<dbReference type="GeneID" id="90984422"/>
<keyword evidence="7 9" id="KW-0413">Isomerase</keyword>
<dbReference type="SUPFAM" id="SSF54534">
    <property type="entry name" value="FKBP-like"/>
    <property type="match status" value="1"/>
</dbReference>
<evidence type="ECO:0000313" key="12">
    <source>
        <dbReference type="EMBL" id="KEJ91515.1"/>
    </source>
</evidence>
<dbReference type="HAMAP" id="MF_00303">
    <property type="entry name" value="Trigger_factor_Tig"/>
    <property type="match status" value="1"/>
</dbReference>
<dbReference type="EMBL" id="JMKI01000047">
    <property type="protein sequence ID" value="KEJ91515.1"/>
    <property type="molecule type" value="Genomic_DNA"/>
</dbReference>
<dbReference type="Pfam" id="PF05697">
    <property type="entry name" value="Trigger_N"/>
    <property type="match status" value="1"/>
</dbReference>
<organism evidence="12 13">
    <name type="scientific">Synergistes jonesii</name>
    <dbReference type="NCBI Taxonomy" id="2754"/>
    <lineage>
        <taxon>Bacteria</taxon>
        <taxon>Thermotogati</taxon>
        <taxon>Synergistota</taxon>
        <taxon>Synergistia</taxon>
        <taxon>Synergistales</taxon>
        <taxon>Synergistaceae</taxon>
        <taxon>Synergistes</taxon>
    </lineage>
</organism>
<evidence type="ECO:0000256" key="9">
    <source>
        <dbReference type="HAMAP-Rule" id="MF_00303"/>
    </source>
</evidence>
<proteinExistence type="inferred from homology"/>
<dbReference type="Pfam" id="PF05698">
    <property type="entry name" value="Trigger_C"/>
    <property type="match status" value="1"/>
</dbReference>
<dbReference type="SUPFAM" id="SSF109998">
    <property type="entry name" value="Triger factor/SurA peptide-binding domain-like"/>
    <property type="match status" value="1"/>
</dbReference>
<dbReference type="RefSeq" id="WP_070110174.1">
    <property type="nucleotide sequence ID" value="NZ_JMKI01000047.1"/>
</dbReference>
<dbReference type="PANTHER" id="PTHR30560">
    <property type="entry name" value="TRIGGER FACTOR CHAPERONE AND PEPTIDYL-PROLYL CIS/TRANS ISOMERASE"/>
    <property type="match status" value="1"/>
</dbReference>
<gene>
    <name evidence="9" type="primary">tig</name>
    <name evidence="12" type="ORF">EH55_09935</name>
</gene>
<dbReference type="NCBIfam" id="TIGR00115">
    <property type="entry name" value="tig"/>
    <property type="match status" value="1"/>
</dbReference>
<evidence type="ECO:0000256" key="1">
    <source>
        <dbReference type="ARBA" id="ARBA00000971"/>
    </source>
</evidence>
<dbReference type="PANTHER" id="PTHR30560:SF3">
    <property type="entry name" value="TRIGGER FACTOR-LIKE PROTEIN TIG, CHLOROPLASTIC"/>
    <property type="match status" value="1"/>
</dbReference>
<dbReference type="PATRIC" id="fig|2754.20.peg.963"/>
<dbReference type="GO" id="GO:0043022">
    <property type="term" value="F:ribosome binding"/>
    <property type="evidence" value="ECO:0007669"/>
    <property type="project" value="TreeGrafter"/>
</dbReference>
<keyword evidence="13" id="KW-1185">Reference proteome</keyword>
<dbReference type="Gene3D" id="1.10.3120.10">
    <property type="entry name" value="Trigger factor, C-terminal domain"/>
    <property type="match status" value="1"/>
</dbReference>
<keyword evidence="5 9" id="KW-0697">Rotamase</keyword>
<dbReference type="Proteomes" id="UP000027665">
    <property type="component" value="Unassembled WGS sequence"/>
</dbReference>
<evidence type="ECO:0000259" key="10">
    <source>
        <dbReference type="Pfam" id="PF05697"/>
    </source>
</evidence>
<name>A0A073IPR4_9BACT</name>
<dbReference type="GO" id="GO:0015031">
    <property type="term" value="P:protein transport"/>
    <property type="evidence" value="ECO:0007669"/>
    <property type="project" value="UniProtKB-UniRule"/>
</dbReference>
<protein>
    <recommendedName>
        <fullName evidence="4 9">Trigger factor</fullName>
        <shortName evidence="9">TF</shortName>
        <ecNumber evidence="3 9">5.2.1.8</ecNumber>
    </recommendedName>
    <alternativeName>
        <fullName evidence="8 9">PPIase</fullName>
    </alternativeName>
</protein>
<dbReference type="OrthoDB" id="9767721at2"/>
<keyword evidence="6 9" id="KW-0143">Chaperone</keyword>
<dbReference type="GO" id="GO:0051301">
    <property type="term" value="P:cell division"/>
    <property type="evidence" value="ECO:0007669"/>
    <property type="project" value="UniProtKB-KW"/>
</dbReference>
<dbReference type="GO" id="GO:0044183">
    <property type="term" value="F:protein folding chaperone"/>
    <property type="evidence" value="ECO:0007669"/>
    <property type="project" value="TreeGrafter"/>
</dbReference>
<feature type="domain" description="Trigger factor ribosome-binding bacterial" evidence="10">
    <location>
        <begin position="1"/>
        <end position="144"/>
    </location>
</feature>
<dbReference type="InterPro" id="IPR037041">
    <property type="entry name" value="Trigger_fac_C_sf"/>
</dbReference>
<keyword evidence="9" id="KW-0963">Cytoplasm</keyword>
<dbReference type="Gene3D" id="3.10.50.40">
    <property type="match status" value="1"/>
</dbReference>
<dbReference type="GO" id="GO:0043335">
    <property type="term" value="P:protein unfolding"/>
    <property type="evidence" value="ECO:0007669"/>
    <property type="project" value="TreeGrafter"/>
</dbReference>
<comment type="caution">
    <text evidence="12">The sequence shown here is derived from an EMBL/GenBank/DDBJ whole genome shotgun (WGS) entry which is preliminary data.</text>
</comment>
<evidence type="ECO:0000256" key="3">
    <source>
        <dbReference type="ARBA" id="ARBA00013194"/>
    </source>
</evidence>
<comment type="similarity">
    <text evidence="2 9">Belongs to the FKBP-type PPIase family. Tig subfamily.</text>
</comment>
<evidence type="ECO:0000256" key="5">
    <source>
        <dbReference type="ARBA" id="ARBA00023110"/>
    </source>
</evidence>
<accession>A0A073IPR4</accession>
<dbReference type="AlphaFoldDB" id="A0A073IPR4"/>
<dbReference type="InterPro" id="IPR008881">
    <property type="entry name" value="Trigger_fac_ribosome-bd_bac"/>
</dbReference>
<feature type="domain" description="Trigger factor C-terminal" evidence="11">
    <location>
        <begin position="268"/>
        <end position="430"/>
    </location>
</feature>
<dbReference type="PIRSF" id="PIRSF003095">
    <property type="entry name" value="Trigger_factor"/>
    <property type="match status" value="1"/>
</dbReference>
<dbReference type="InterPro" id="IPR008880">
    <property type="entry name" value="Trigger_fac_C"/>
</dbReference>
<dbReference type="GO" id="GO:0005737">
    <property type="term" value="C:cytoplasm"/>
    <property type="evidence" value="ECO:0007669"/>
    <property type="project" value="UniProtKB-SubCell"/>
</dbReference>
<evidence type="ECO:0000259" key="11">
    <source>
        <dbReference type="Pfam" id="PF05698"/>
    </source>
</evidence>
<sequence>MKTEILSQEKEIVEAKAQFTAEEIAKAIDETYKKISREANIKGFRKGKVPRRAIELYFPKETVLAETLEKIIPDAVDKMVEEFELKLIGEPELKPEKIEEGKGYEFTVKFEVTPDIELPDISEIEIEKPIYETTPEMVQARMDSIIDAYSELVPTYEERPLTKEDYASVKFDTIVCHEDGSEEKAEEGRKTEIFLGAPNSRPEVVDAIVGRKPGEKVSVELPLSGEDAKTDHALKSRHEIEILGIMKKKDDELTDEKVKEITGKRIGSIDEFRAEIEKHLKEAGEARSAEAMKDNALFALCDKIEVELPQKLVERQKAAMKKQQEERLKGDDKTSFDEYLEKNGMDREVYDTELDAAARNIVKQALVLEAVADENDIQCTPDDLSKEIASVARRIGVEEKKFQEYVYGDANRLYNIADKLRHRKTLDYLVSAMKVKESAPEKEEKAEEKEGE</sequence>
<evidence type="ECO:0000256" key="2">
    <source>
        <dbReference type="ARBA" id="ARBA00005464"/>
    </source>
</evidence>
<keyword evidence="9" id="KW-0132">Cell division</keyword>
<dbReference type="GO" id="GO:0051083">
    <property type="term" value="P:'de novo' cotranslational protein folding"/>
    <property type="evidence" value="ECO:0007669"/>
    <property type="project" value="TreeGrafter"/>
</dbReference>
<dbReference type="STRING" id="2754.EH55_09935"/>
<reference evidence="12 13" key="1">
    <citation type="submission" date="2014-04" db="EMBL/GenBank/DDBJ databases">
        <title>Draft Genome Sequence of Synergistes jonesii.</title>
        <authorList>
            <person name="Coil D.A."/>
            <person name="Eisen J.A."/>
            <person name="Holland-Moritz H.E."/>
        </authorList>
    </citation>
    <scope>NUCLEOTIDE SEQUENCE [LARGE SCALE GENOMIC DNA]</scope>
    <source>
        <strain evidence="12 13">78-1</strain>
    </source>
</reference>
<dbReference type="GO" id="GO:0003755">
    <property type="term" value="F:peptidyl-prolyl cis-trans isomerase activity"/>
    <property type="evidence" value="ECO:0007669"/>
    <property type="project" value="UniProtKB-UniRule"/>
</dbReference>
<keyword evidence="9" id="KW-0131">Cell cycle</keyword>
<comment type="subcellular location">
    <subcellularLocation>
        <location evidence="9">Cytoplasm</location>
    </subcellularLocation>
    <text evidence="9">About half TF is bound to the ribosome near the polypeptide exit tunnel while the other half is free in the cytoplasm.</text>
</comment>
<dbReference type="InterPro" id="IPR005215">
    <property type="entry name" value="Trig_fac"/>
</dbReference>
<dbReference type="InterPro" id="IPR036611">
    <property type="entry name" value="Trigger_fac_ribosome-bd_sf"/>
</dbReference>
<dbReference type="InterPro" id="IPR046357">
    <property type="entry name" value="PPIase_dom_sf"/>
</dbReference>
<evidence type="ECO:0000256" key="8">
    <source>
        <dbReference type="ARBA" id="ARBA00029986"/>
    </source>
</evidence>